<keyword evidence="2" id="KW-1185">Reference proteome</keyword>
<dbReference type="PhylomeDB" id="A0A0G4ETS1"/>
<reference evidence="1 2" key="1">
    <citation type="submission" date="2014-11" db="EMBL/GenBank/DDBJ databases">
        <authorList>
            <person name="Zhu J."/>
            <person name="Qi W."/>
            <person name="Song R."/>
        </authorList>
    </citation>
    <scope>NUCLEOTIDE SEQUENCE [LARGE SCALE GENOMIC DNA]</scope>
</reference>
<dbReference type="InParanoid" id="A0A0G4ETS1"/>
<evidence type="ECO:0000313" key="2">
    <source>
        <dbReference type="Proteomes" id="UP000041254"/>
    </source>
</evidence>
<dbReference type="EMBL" id="CDMY01000307">
    <property type="protein sequence ID" value="CEM01654.1"/>
    <property type="molecule type" value="Genomic_DNA"/>
</dbReference>
<sequence length="232" mass="26097">MRPMDFLLRLLYVIEKSGEWAGWEPIVRMAERRRRVGRLPIEVGSADVEGVGSRAVFDGRCEALRQLSLIGWHIGMTLERDDNGEERLNGHLLTIRSLQTLPANSPFHNIFDPNNPVCADYASIRDAVLHRVRSGTSVVADQTVHQHNNAPRYNRLRELTTQQPPVWNCHTVSTIHRPPELFGRVIVLHGDQPDHQFEATIIISSCPDVATAHLWTTEPPVAGKEGAAKFPQ</sequence>
<dbReference type="VEuPathDB" id="CryptoDB:Vbra_13244"/>
<organism evidence="1 2">
    <name type="scientific">Vitrella brassicaformis (strain CCMP3155)</name>
    <dbReference type="NCBI Taxonomy" id="1169540"/>
    <lineage>
        <taxon>Eukaryota</taxon>
        <taxon>Sar</taxon>
        <taxon>Alveolata</taxon>
        <taxon>Colpodellida</taxon>
        <taxon>Vitrellaceae</taxon>
        <taxon>Vitrella</taxon>
    </lineage>
</organism>
<gene>
    <name evidence="1" type="ORF">Vbra_13244</name>
</gene>
<dbReference type="AlphaFoldDB" id="A0A0G4ETS1"/>
<accession>A0A0G4ETS1</accession>
<protein>
    <submittedName>
        <fullName evidence="1">Uncharacterized protein</fullName>
    </submittedName>
</protein>
<evidence type="ECO:0000313" key="1">
    <source>
        <dbReference type="EMBL" id="CEM01654.1"/>
    </source>
</evidence>
<proteinExistence type="predicted"/>
<dbReference type="Proteomes" id="UP000041254">
    <property type="component" value="Unassembled WGS sequence"/>
</dbReference>
<name>A0A0G4ETS1_VITBC</name>